<name>A0A507ECV3_9FUNG</name>
<organism evidence="3 4">
    <name type="scientific">Powellomyces hirtus</name>
    <dbReference type="NCBI Taxonomy" id="109895"/>
    <lineage>
        <taxon>Eukaryota</taxon>
        <taxon>Fungi</taxon>
        <taxon>Fungi incertae sedis</taxon>
        <taxon>Chytridiomycota</taxon>
        <taxon>Chytridiomycota incertae sedis</taxon>
        <taxon>Chytridiomycetes</taxon>
        <taxon>Spizellomycetales</taxon>
        <taxon>Powellomycetaceae</taxon>
        <taxon>Powellomyces</taxon>
    </lineage>
</organism>
<evidence type="ECO:0000256" key="2">
    <source>
        <dbReference type="SAM" id="Phobius"/>
    </source>
</evidence>
<sequence>MASPQSSSAAGLQASDSSPGQYSALPSTSTLSSTLPPFLSTIPYIPSYVFARDSASRQVARKQLAPEALWAVHLGLAGSLGGFISGFYLGGRTRSYQFLAENAHRLPKTVAGWYYYHKYKNYEIAHFGFRSAARSALRFAAISAGFAAAEACVEHMIGKESWVATVAAGLGIAGTFSIANRLTLQYAKYALLFGAGSSLLVGILEDGYAWQYGESVKYAGRKRTDAFWIPGWGAIPTRQQESQQQQLDTA</sequence>
<feature type="transmembrane region" description="Helical" evidence="2">
    <location>
        <begin position="136"/>
        <end position="156"/>
    </location>
</feature>
<dbReference type="PANTHER" id="PTHR37852:SF1">
    <property type="entry name" value="HIG1 DOMAIN-CONTAINING PROTEIN"/>
    <property type="match status" value="1"/>
</dbReference>
<keyword evidence="4" id="KW-1185">Reference proteome</keyword>
<dbReference type="Proteomes" id="UP000318582">
    <property type="component" value="Unassembled WGS sequence"/>
</dbReference>
<evidence type="ECO:0000313" key="3">
    <source>
        <dbReference type="EMBL" id="TPX61187.1"/>
    </source>
</evidence>
<gene>
    <name evidence="3" type="ORF">PhCBS80983_g01274</name>
</gene>
<feature type="compositionally biased region" description="Polar residues" evidence="1">
    <location>
        <begin position="1"/>
        <end position="21"/>
    </location>
</feature>
<evidence type="ECO:0000256" key="1">
    <source>
        <dbReference type="SAM" id="MobiDB-lite"/>
    </source>
</evidence>
<feature type="transmembrane region" description="Helical" evidence="2">
    <location>
        <begin position="68"/>
        <end position="89"/>
    </location>
</feature>
<keyword evidence="2" id="KW-0472">Membrane</keyword>
<protein>
    <submittedName>
        <fullName evidence="3">Uncharacterized protein</fullName>
    </submittedName>
</protein>
<feature type="region of interest" description="Disordered" evidence="1">
    <location>
        <begin position="1"/>
        <end position="25"/>
    </location>
</feature>
<evidence type="ECO:0000313" key="4">
    <source>
        <dbReference type="Proteomes" id="UP000318582"/>
    </source>
</evidence>
<accession>A0A507ECV3</accession>
<dbReference type="STRING" id="109895.A0A507ECV3"/>
<reference evidence="3 4" key="1">
    <citation type="journal article" date="2019" name="Sci. Rep.">
        <title>Comparative genomics of chytrid fungi reveal insights into the obligate biotrophic and pathogenic lifestyle of Synchytrium endobioticum.</title>
        <authorList>
            <person name="van de Vossenberg B.T.L.H."/>
            <person name="Warris S."/>
            <person name="Nguyen H.D.T."/>
            <person name="van Gent-Pelzer M.P.E."/>
            <person name="Joly D.L."/>
            <person name="van de Geest H.C."/>
            <person name="Bonants P.J.M."/>
            <person name="Smith D.S."/>
            <person name="Levesque C.A."/>
            <person name="van der Lee T.A.J."/>
        </authorList>
    </citation>
    <scope>NUCLEOTIDE SEQUENCE [LARGE SCALE GENOMIC DNA]</scope>
    <source>
        <strain evidence="3 4">CBS 809.83</strain>
    </source>
</reference>
<proteinExistence type="predicted"/>
<comment type="caution">
    <text evidence="3">The sequence shown here is derived from an EMBL/GenBank/DDBJ whole genome shotgun (WGS) entry which is preliminary data.</text>
</comment>
<dbReference type="AlphaFoldDB" id="A0A507ECV3"/>
<keyword evidence="2" id="KW-0812">Transmembrane</keyword>
<dbReference type="PANTHER" id="PTHR37852">
    <property type="entry name" value="YALI0B21208P"/>
    <property type="match status" value="1"/>
</dbReference>
<feature type="transmembrane region" description="Helical" evidence="2">
    <location>
        <begin position="162"/>
        <end position="179"/>
    </location>
</feature>
<dbReference type="EMBL" id="QEAQ01000009">
    <property type="protein sequence ID" value="TPX61187.1"/>
    <property type="molecule type" value="Genomic_DNA"/>
</dbReference>
<keyword evidence="2" id="KW-1133">Transmembrane helix</keyword>